<dbReference type="InterPro" id="IPR019311">
    <property type="entry name" value="Fy-3"/>
</dbReference>
<evidence type="ECO:0000313" key="2">
    <source>
        <dbReference type="EMBL" id="CAL5136602.1"/>
    </source>
</evidence>
<feature type="region of interest" description="Disordered" evidence="1">
    <location>
        <begin position="250"/>
        <end position="271"/>
    </location>
</feature>
<dbReference type="Proteomes" id="UP001497525">
    <property type="component" value="Unassembled WGS sequence"/>
</dbReference>
<accession>A0AAV2TGM8</accession>
<evidence type="ECO:0000256" key="1">
    <source>
        <dbReference type="SAM" id="MobiDB-lite"/>
    </source>
</evidence>
<sequence>MPTKSFLFTHSFGQNHVIHIEQFFTLPLSTTVEDCFFQIVAHHNVPMFAHEVLFEKLREFIEQETDAIVHENYRKAVDDLVAGRWNLYEVCAAFDSAYKTHVSPYTSPVCATDEELFGQAYNRIIHSAAAQDLIHLEQSFALAVANEVDERNKDLRRLEEDLLAQTEMGLRKRGGDVSGAITQLQEDHFRARELKESQWDSCISELKRIQRRDLREFVMSVEEQMASCTDAKSATSNSCGQQIYTSRPSLSVGLSSRSSGRDKSSVSFTTPGTIVAQEPTLSSTASYKPWSESFTVQLGRQLRTTCEFRLIRADPMESLSNLGSSLSDSRQGQPLSAVECANDLAERLSNALSIYSNNLNGLVIVVDKQINSFCGIKRRLAEACERSTEFHFPELGCQLADIQDTVNRLGCRSTGNSPASSCSLPEKTTCASVKSDTAEPVQGDVYITKHSNLAGGIGGLAGGGGGITVVFHLVQDESLDRGDDRFRSGSSLHCALSAILRICFDYDITTLSLPLLLVQSLREQMDESWRARRAEAVFKALKGALMELSTWRGPVVRSIQFLAPPQLSDDELSSFGQIITGSFLQPIPLVIPG</sequence>
<organism evidence="2 3">
    <name type="scientific">Calicophoron daubneyi</name>
    <name type="common">Rumen fluke</name>
    <name type="synonym">Paramphistomum daubneyi</name>
    <dbReference type="NCBI Taxonomy" id="300641"/>
    <lineage>
        <taxon>Eukaryota</taxon>
        <taxon>Metazoa</taxon>
        <taxon>Spiralia</taxon>
        <taxon>Lophotrochozoa</taxon>
        <taxon>Platyhelminthes</taxon>
        <taxon>Trematoda</taxon>
        <taxon>Digenea</taxon>
        <taxon>Plagiorchiida</taxon>
        <taxon>Pronocephalata</taxon>
        <taxon>Paramphistomoidea</taxon>
        <taxon>Paramphistomidae</taxon>
        <taxon>Calicophoron</taxon>
    </lineage>
</organism>
<protein>
    <submittedName>
        <fullName evidence="2">Uncharacterized protein</fullName>
    </submittedName>
</protein>
<dbReference type="PANTHER" id="PTHR16525:SF0">
    <property type="entry name" value="PROTEIN C12ORF4"/>
    <property type="match status" value="1"/>
</dbReference>
<gene>
    <name evidence="2" type="ORF">CDAUBV1_LOCUS10733</name>
</gene>
<proteinExistence type="predicted"/>
<reference evidence="2" key="1">
    <citation type="submission" date="2024-06" db="EMBL/GenBank/DDBJ databases">
        <authorList>
            <person name="Liu X."/>
            <person name="Lenzi L."/>
            <person name="Haldenby T S."/>
            <person name="Uol C."/>
        </authorList>
    </citation>
    <scope>NUCLEOTIDE SEQUENCE</scope>
</reference>
<name>A0AAV2TGM8_CALDB</name>
<evidence type="ECO:0000313" key="3">
    <source>
        <dbReference type="Proteomes" id="UP001497525"/>
    </source>
</evidence>
<dbReference type="AlphaFoldDB" id="A0AAV2TGM8"/>
<comment type="caution">
    <text evidence="2">The sequence shown here is derived from an EMBL/GenBank/DDBJ whole genome shotgun (WGS) entry which is preliminary data.</text>
</comment>
<dbReference type="EMBL" id="CAXLJL010000334">
    <property type="protein sequence ID" value="CAL5136602.1"/>
    <property type="molecule type" value="Genomic_DNA"/>
</dbReference>
<dbReference type="PANTHER" id="PTHR16525">
    <property type="entry name" value="PROTEIN C12ORF4"/>
    <property type="match status" value="1"/>
</dbReference>
<dbReference type="GO" id="GO:0005737">
    <property type="term" value="C:cytoplasm"/>
    <property type="evidence" value="ECO:0007669"/>
    <property type="project" value="TreeGrafter"/>
</dbReference>
<dbReference type="Pfam" id="PF10154">
    <property type="entry name" value="Fy-3"/>
    <property type="match status" value="1"/>
</dbReference>